<evidence type="ECO:0000256" key="5">
    <source>
        <dbReference type="ARBA" id="ARBA00023180"/>
    </source>
</evidence>
<dbReference type="InterPro" id="IPR024607">
    <property type="entry name" value="Sulfatase_CS"/>
</dbReference>
<organism evidence="9">
    <name type="scientific">Oikopleura dioica</name>
    <name type="common">Tunicate</name>
    <dbReference type="NCBI Taxonomy" id="34765"/>
    <lineage>
        <taxon>Eukaryota</taxon>
        <taxon>Metazoa</taxon>
        <taxon>Chordata</taxon>
        <taxon>Tunicata</taxon>
        <taxon>Appendicularia</taxon>
        <taxon>Copelata</taxon>
        <taxon>Oikopleuridae</taxon>
        <taxon>Oikopleura</taxon>
    </lineage>
</organism>
<dbReference type="GO" id="GO:0008449">
    <property type="term" value="F:N-acetylglucosamine-6-sulfatase activity"/>
    <property type="evidence" value="ECO:0007669"/>
    <property type="project" value="InterPro"/>
</dbReference>
<keyword evidence="4" id="KW-0378">Hydrolase</keyword>
<keyword evidence="5" id="KW-0325">Glycoprotein</keyword>
<keyword evidence="10" id="KW-1185">Reference proteome</keyword>
<dbReference type="PIRSF" id="PIRSF036666">
    <property type="entry name" value="G6S"/>
    <property type="match status" value="1"/>
</dbReference>
<evidence type="ECO:0000256" key="4">
    <source>
        <dbReference type="ARBA" id="ARBA00022801"/>
    </source>
</evidence>
<feature type="domain" description="Sulfatase N-terminal" evidence="8">
    <location>
        <begin position="19"/>
        <end position="354"/>
    </location>
</feature>
<protein>
    <recommendedName>
        <fullName evidence="8">Sulfatase N-terminal domain-containing protein</fullName>
    </recommendedName>
</protein>
<dbReference type="PROSITE" id="PS00523">
    <property type="entry name" value="SULFATASE_1"/>
    <property type="match status" value="1"/>
</dbReference>
<dbReference type="InterPro" id="IPR012251">
    <property type="entry name" value="GlcNAc_6-SO4ase"/>
</dbReference>
<proteinExistence type="inferred from homology"/>
<dbReference type="CDD" id="cd16147">
    <property type="entry name" value="G6S"/>
    <property type="match status" value="1"/>
</dbReference>
<evidence type="ECO:0000256" key="1">
    <source>
        <dbReference type="ARBA" id="ARBA00001913"/>
    </source>
</evidence>
<evidence type="ECO:0000256" key="7">
    <source>
        <dbReference type="SAM" id="SignalP"/>
    </source>
</evidence>
<dbReference type="FunCoup" id="E4WS04">
    <property type="interactions" value="56"/>
</dbReference>
<dbReference type="SUPFAM" id="SSF53649">
    <property type="entry name" value="Alkaline phosphatase-like"/>
    <property type="match status" value="1"/>
</dbReference>
<dbReference type="EMBL" id="FN653015">
    <property type="protein sequence ID" value="CBY20536.1"/>
    <property type="molecule type" value="Genomic_DNA"/>
</dbReference>
<dbReference type="OrthoDB" id="96314at2759"/>
<dbReference type="Proteomes" id="UP000001307">
    <property type="component" value="Unassembled WGS sequence"/>
</dbReference>
<dbReference type="Pfam" id="PF00884">
    <property type="entry name" value="Sulfatase"/>
    <property type="match status" value="1"/>
</dbReference>
<accession>E4WS04</accession>
<dbReference type="Gene3D" id="3.40.720.10">
    <property type="entry name" value="Alkaline Phosphatase, subunit A"/>
    <property type="match status" value="1"/>
</dbReference>
<reference evidence="9" key="1">
    <citation type="journal article" date="2010" name="Science">
        <title>Plasticity of animal genome architecture unmasked by rapid evolution of a pelagic tunicate.</title>
        <authorList>
            <person name="Denoeud F."/>
            <person name="Henriet S."/>
            <person name="Mungpakdee S."/>
            <person name="Aury J.M."/>
            <person name="Da Silva C."/>
            <person name="Brinkmann H."/>
            <person name="Mikhaleva J."/>
            <person name="Olsen L.C."/>
            <person name="Jubin C."/>
            <person name="Canestro C."/>
            <person name="Bouquet J.M."/>
            <person name="Danks G."/>
            <person name="Poulain J."/>
            <person name="Campsteijn C."/>
            <person name="Adamski M."/>
            <person name="Cross I."/>
            <person name="Yadetie F."/>
            <person name="Muffato M."/>
            <person name="Louis A."/>
            <person name="Butcher S."/>
            <person name="Tsagkogeorga G."/>
            <person name="Konrad A."/>
            <person name="Singh S."/>
            <person name="Jensen M.F."/>
            <person name="Cong E.H."/>
            <person name="Eikeseth-Otteraa H."/>
            <person name="Noel B."/>
            <person name="Anthouard V."/>
            <person name="Porcel B.M."/>
            <person name="Kachouri-Lafond R."/>
            <person name="Nishino A."/>
            <person name="Ugolini M."/>
            <person name="Chourrout P."/>
            <person name="Nishida H."/>
            <person name="Aasland R."/>
            <person name="Huzurbazar S."/>
            <person name="Westhof E."/>
            <person name="Delsuc F."/>
            <person name="Lehrach H."/>
            <person name="Reinhardt R."/>
            <person name="Weissenbach J."/>
            <person name="Roy S.W."/>
            <person name="Artiguenave F."/>
            <person name="Postlethwait J.H."/>
            <person name="Manak J.R."/>
            <person name="Thompson E.M."/>
            <person name="Jaillon O."/>
            <person name="Du Pasquier L."/>
            <person name="Boudinot P."/>
            <person name="Liberles D.A."/>
            <person name="Volff J.N."/>
            <person name="Philippe H."/>
            <person name="Lenhard B."/>
            <person name="Roest Crollius H."/>
            <person name="Wincker P."/>
            <person name="Chourrout D."/>
        </authorList>
    </citation>
    <scope>NUCLEOTIDE SEQUENCE [LARGE SCALE GENOMIC DNA]</scope>
</reference>
<name>E4WS04_OIKDI</name>
<comment type="cofactor">
    <cofactor evidence="1">
        <name>Ca(2+)</name>
        <dbReference type="ChEBI" id="CHEBI:29108"/>
    </cofactor>
</comment>
<dbReference type="InterPro" id="IPR000917">
    <property type="entry name" value="Sulfatase_N"/>
</dbReference>
<evidence type="ECO:0000259" key="8">
    <source>
        <dbReference type="Pfam" id="PF00884"/>
    </source>
</evidence>
<feature type="chain" id="PRO_5003190563" description="Sulfatase N-terminal domain-containing protein" evidence="7">
    <location>
        <begin position="17"/>
        <end position="503"/>
    </location>
</feature>
<dbReference type="InParanoid" id="E4WS04"/>
<comment type="PTM">
    <text evidence="6">The conversion to 3-oxoalanine (also known as C-formylglycine, FGly), of a serine or cysteine residue in prokaryotes and of a cysteine residue in eukaryotes, is critical for catalytic activity.</text>
</comment>
<dbReference type="AlphaFoldDB" id="E4WS04"/>
<evidence type="ECO:0000313" key="9">
    <source>
        <dbReference type="EMBL" id="CBY20536.1"/>
    </source>
</evidence>
<feature type="signal peptide" evidence="7">
    <location>
        <begin position="1"/>
        <end position="16"/>
    </location>
</feature>
<evidence type="ECO:0000313" key="10">
    <source>
        <dbReference type="Proteomes" id="UP000001307"/>
    </source>
</evidence>
<dbReference type="GO" id="GO:0030203">
    <property type="term" value="P:glycosaminoglycan metabolic process"/>
    <property type="evidence" value="ECO:0007669"/>
    <property type="project" value="InterPro"/>
</dbReference>
<dbReference type="InterPro" id="IPR017850">
    <property type="entry name" value="Alkaline_phosphatase_core_sf"/>
</dbReference>
<dbReference type="PANTHER" id="PTHR43108:SF8">
    <property type="entry name" value="SD21168P"/>
    <property type="match status" value="1"/>
</dbReference>
<evidence type="ECO:0000256" key="6">
    <source>
        <dbReference type="PIRSR" id="PIRSR036666-50"/>
    </source>
</evidence>
<dbReference type="GO" id="GO:0005539">
    <property type="term" value="F:glycosaminoglycan binding"/>
    <property type="evidence" value="ECO:0007669"/>
    <property type="project" value="TreeGrafter"/>
</dbReference>
<dbReference type="PANTHER" id="PTHR43108">
    <property type="entry name" value="N-ACETYLGLUCOSAMINE-6-SULFATASE FAMILY MEMBER"/>
    <property type="match status" value="1"/>
</dbReference>
<evidence type="ECO:0000256" key="2">
    <source>
        <dbReference type="ARBA" id="ARBA00008779"/>
    </source>
</evidence>
<keyword evidence="3 7" id="KW-0732">Signal</keyword>
<gene>
    <name evidence="9" type="ORF">GSOID_T00000534001</name>
</gene>
<feature type="modified residue" description="3-oxoalanine (Cys)" evidence="6">
    <location>
        <position position="63"/>
    </location>
</feature>
<comment type="similarity">
    <text evidence="2">Belongs to the sulfatase family.</text>
</comment>
<evidence type="ECO:0000256" key="3">
    <source>
        <dbReference type="ARBA" id="ARBA00022729"/>
    </source>
</evidence>
<sequence length="503" mass="56634">MKTLRILLALICSVQCKSPNIVFILTDDLDVAMGGMTPLEKTRRLLGDAGATFTNVFASTPICCPSRSTILTGRYQHNTKVLNNTIDGNCSSPAWQQNMEPSSIGAKLQPLGYKTFYAGKYLNMYGFKKAGGVEHVPKGWDSWNALVGNSRYYNYSISRNGKEEKHGDNFTLDYLTNLVANDSVNFINAMKPDSPFFMIVAPPAPHEPWDSDPKYADLYKNLTAPRDNKQWNIHRADAHWVVRNVPNPMSQKSTDWSDNAFRSRWRCLKSVDDLVESIMNALNETDLLDDTYIMFSSDHGYHTGQFSLPYDKRQPYEFDLRIPLLIRGPGVKPNSTIEYTVSTVDFAPTILDLAKQNTKKLFVEDGEFDGMSFSPLLNGSVDTSWRQNILIEYHGEGLNDPATVYGCPGLGPGVSECVPDCVCDDASNNTFACVRRQIFTENLNMTDDLVYCEFQDQENFVEIYDLLQDPAQLKNLRASMDPSKLQDLNLQVIDYCTGIFEGF</sequence>